<accession>A0A1H3HH72</accession>
<proteinExistence type="predicted"/>
<feature type="transmembrane region" description="Helical" evidence="1">
    <location>
        <begin position="251"/>
        <end position="273"/>
    </location>
</feature>
<feature type="transmembrane region" description="Helical" evidence="1">
    <location>
        <begin position="126"/>
        <end position="149"/>
    </location>
</feature>
<reference evidence="3" key="1">
    <citation type="submission" date="2016-10" db="EMBL/GenBank/DDBJ databases">
        <authorList>
            <person name="Varghese N."/>
            <person name="Submissions S."/>
        </authorList>
    </citation>
    <scope>NUCLEOTIDE SEQUENCE [LARGE SCALE GENOMIC DNA]</scope>
    <source>
        <strain evidence="3">SP</strain>
    </source>
</reference>
<dbReference type="Proteomes" id="UP000198935">
    <property type="component" value="Unassembled WGS sequence"/>
</dbReference>
<sequence>MSIQGNIEGMGEQSQTESNQQLKMREKFTYGFGNLGANLLITTANTFIIYFYTEVVGIAVATVGTLLLVARIFDGITDVGMGIIVDKTKSKHGKSRPWLLWMAVPYGLAIIMLFSSPEFGDTGKVIYAFITYVFALSIVYTATTVPYNAMIGTLSQHQKDRGHLSIFRTAFGFTGALAVSMMTLPIVSFFGDGKKGWMITAVIYGVVASLLFILVFKSTKERVMPVASAIAGQKQKMPLTQSLKTLVKNKYWLIVIVVMLVTFINSGLSGVNVYYAQYILGNPNLVGAMGFAQFLPIIGMMLFMGPIMKRFSNRDVCIGGMIISILSSFVIMIDPANMTIVMIGLALRGIGGAPLLVAGYAMLADTVEYGEWKTGIRNEGMTFSAATFGEKVGTGIGGMLLGTLMGLGGYVGGQAVQSATALSSIKAVFIYVPIVAGVIAVILLTFYKLDKIYPQIIAELQQQKSN</sequence>
<keyword evidence="3" id="KW-1185">Reference proteome</keyword>
<feature type="transmembrane region" description="Helical" evidence="1">
    <location>
        <begin position="97"/>
        <end position="114"/>
    </location>
</feature>
<evidence type="ECO:0000313" key="2">
    <source>
        <dbReference type="EMBL" id="SDY14817.1"/>
    </source>
</evidence>
<dbReference type="EMBL" id="FNPI01000001">
    <property type="protein sequence ID" value="SDY14817.1"/>
    <property type="molecule type" value="Genomic_DNA"/>
</dbReference>
<dbReference type="GO" id="GO:0008643">
    <property type="term" value="P:carbohydrate transport"/>
    <property type="evidence" value="ECO:0007669"/>
    <property type="project" value="InterPro"/>
</dbReference>
<feature type="transmembrane region" description="Helical" evidence="1">
    <location>
        <begin position="316"/>
        <end position="333"/>
    </location>
</feature>
<dbReference type="GO" id="GO:0005886">
    <property type="term" value="C:plasma membrane"/>
    <property type="evidence" value="ECO:0007669"/>
    <property type="project" value="TreeGrafter"/>
</dbReference>
<feature type="transmembrane region" description="Helical" evidence="1">
    <location>
        <begin position="285"/>
        <end position="304"/>
    </location>
</feature>
<keyword evidence="1" id="KW-0812">Transmembrane</keyword>
<dbReference type="InterPro" id="IPR001927">
    <property type="entry name" value="Na/Gal_symport"/>
</dbReference>
<dbReference type="Gene3D" id="1.20.1250.20">
    <property type="entry name" value="MFS general substrate transporter like domains"/>
    <property type="match status" value="2"/>
</dbReference>
<keyword evidence="1" id="KW-0472">Membrane</keyword>
<feature type="transmembrane region" description="Helical" evidence="1">
    <location>
        <begin position="58"/>
        <end position="85"/>
    </location>
</feature>
<evidence type="ECO:0000313" key="3">
    <source>
        <dbReference type="Proteomes" id="UP000198935"/>
    </source>
</evidence>
<feature type="transmembrane region" description="Helical" evidence="1">
    <location>
        <begin position="170"/>
        <end position="190"/>
    </location>
</feature>
<protein>
    <submittedName>
        <fullName evidence="2">Glycoside/pentoside/hexuronide:cation symporter, GPH family</fullName>
    </submittedName>
</protein>
<dbReference type="GO" id="GO:0006814">
    <property type="term" value="P:sodium ion transport"/>
    <property type="evidence" value="ECO:0007669"/>
    <property type="project" value="InterPro"/>
</dbReference>
<keyword evidence="1" id="KW-1133">Transmembrane helix</keyword>
<dbReference type="GO" id="GO:0015293">
    <property type="term" value="F:symporter activity"/>
    <property type="evidence" value="ECO:0007669"/>
    <property type="project" value="InterPro"/>
</dbReference>
<evidence type="ECO:0000256" key="1">
    <source>
        <dbReference type="SAM" id="Phobius"/>
    </source>
</evidence>
<dbReference type="CDD" id="cd17332">
    <property type="entry name" value="MFS_MelB_like"/>
    <property type="match status" value="1"/>
</dbReference>
<dbReference type="PANTHER" id="PTHR11328:SF24">
    <property type="entry name" value="MAJOR FACILITATOR SUPERFAMILY (MFS) PROFILE DOMAIN-CONTAINING PROTEIN"/>
    <property type="match status" value="1"/>
</dbReference>
<dbReference type="NCBIfam" id="TIGR00792">
    <property type="entry name" value="gph"/>
    <property type="match status" value="1"/>
</dbReference>
<gene>
    <name evidence="2" type="ORF">SAMN05421736_101498</name>
</gene>
<dbReference type="InterPro" id="IPR039672">
    <property type="entry name" value="MFS_2"/>
</dbReference>
<dbReference type="InterPro" id="IPR036259">
    <property type="entry name" value="MFS_trans_sf"/>
</dbReference>
<dbReference type="Pfam" id="PF13347">
    <property type="entry name" value="MFS_2"/>
    <property type="match status" value="1"/>
</dbReference>
<feature type="transmembrane region" description="Helical" evidence="1">
    <location>
        <begin position="428"/>
        <end position="447"/>
    </location>
</feature>
<name>A0A1H3HH72_9BACI</name>
<feature type="transmembrane region" description="Helical" evidence="1">
    <location>
        <begin position="28"/>
        <end position="52"/>
    </location>
</feature>
<organism evidence="2 3">
    <name type="scientific">Evansella caseinilytica</name>
    <dbReference type="NCBI Taxonomy" id="1503961"/>
    <lineage>
        <taxon>Bacteria</taxon>
        <taxon>Bacillati</taxon>
        <taxon>Bacillota</taxon>
        <taxon>Bacilli</taxon>
        <taxon>Bacillales</taxon>
        <taxon>Bacillaceae</taxon>
        <taxon>Evansella</taxon>
    </lineage>
</organism>
<dbReference type="SUPFAM" id="SSF103473">
    <property type="entry name" value="MFS general substrate transporter"/>
    <property type="match status" value="1"/>
</dbReference>
<dbReference type="AlphaFoldDB" id="A0A1H3HH72"/>
<dbReference type="PANTHER" id="PTHR11328">
    <property type="entry name" value="MAJOR FACILITATOR SUPERFAMILY DOMAIN-CONTAINING PROTEIN"/>
    <property type="match status" value="1"/>
</dbReference>
<feature type="transmembrane region" description="Helical" evidence="1">
    <location>
        <begin position="339"/>
        <end position="363"/>
    </location>
</feature>
<feature type="transmembrane region" description="Helical" evidence="1">
    <location>
        <begin position="396"/>
        <end position="416"/>
    </location>
</feature>
<dbReference type="STRING" id="1503961.SAMN05421736_101498"/>
<feature type="transmembrane region" description="Helical" evidence="1">
    <location>
        <begin position="196"/>
        <end position="216"/>
    </location>
</feature>